<dbReference type="Pfam" id="PF06041">
    <property type="entry name" value="DUF924"/>
    <property type="match status" value="1"/>
</dbReference>
<organism evidence="1">
    <name type="scientific">hydrothermal vent metagenome</name>
    <dbReference type="NCBI Taxonomy" id="652676"/>
    <lineage>
        <taxon>unclassified sequences</taxon>
        <taxon>metagenomes</taxon>
        <taxon>ecological metagenomes</taxon>
    </lineage>
</organism>
<dbReference type="EMBL" id="UOFS01000006">
    <property type="protein sequence ID" value="VAW91143.1"/>
    <property type="molecule type" value="Genomic_DNA"/>
</dbReference>
<dbReference type="InterPro" id="IPR011990">
    <property type="entry name" value="TPR-like_helical_dom_sf"/>
</dbReference>
<dbReference type="Gene3D" id="1.20.58.320">
    <property type="entry name" value="TPR-like"/>
    <property type="match status" value="1"/>
</dbReference>
<evidence type="ECO:0000313" key="1">
    <source>
        <dbReference type="EMBL" id="VAW91143.1"/>
    </source>
</evidence>
<protein>
    <submittedName>
        <fullName evidence="1">FIG027190: Putative transmembrane protein</fullName>
    </submittedName>
</protein>
<dbReference type="Gene3D" id="1.25.40.10">
    <property type="entry name" value="Tetratricopeptide repeat domain"/>
    <property type="match status" value="1"/>
</dbReference>
<proteinExistence type="predicted"/>
<keyword evidence="1" id="KW-0472">Membrane</keyword>
<sequence>MPNLISQDLIDFWFSDRVSKLWYSSTPEFDKEVNDKFSSMYNAACDGELDNWRATANGCLALIILFDQYPLNVFRGDKKSFATETQALEIAQYCIDQGLDQQLTKTQQSFVAMPFMHSEQIAHQELAIKLYNNISPNNLEFAHHHYDIIKKYGRFPHRNKILGRQSTPEEQAYLESKEAFTG</sequence>
<gene>
    <name evidence="1" type="ORF">MNBD_GAMMA22-2646</name>
</gene>
<reference evidence="1" key="1">
    <citation type="submission" date="2018-06" db="EMBL/GenBank/DDBJ databases">
        <authorList>
            <person name="Zhirakovskaya E."/>
        </authorList>
    </citation>
    <scope>NUCLEOTIDE SEQUENCE</scope>
</reference>
<accession>A0A3B0ZSS5</accession>
<dbReference type="InterPro" id="IPR010323">
    <property type="entry name" value="DUF924"/>
</dbReference>
<dbReference type="AlphaFoldDB" id="A0A3B0ZSS5"/>
<keyword evidence="1" id="KW-0812">Transmembrane</keyword>
<name>A0A3B0ZSS5_9ZZZZ</name>
<dbReference type="SUPFAM" id="SSF48452">
    <property type="entry name" value="TPR-like"/>
    <property type="match status" value="1"/>
</dbReference>